<dbReference type="InterPro" id="IPR000531">
    <property type="entry name" value="Beta-barrel_TonB"/>
</dbReference>
<evidence type="ECO:0000256" key="2">
    <source>
        <dbReference type="ARBA" id="ARBA00022448"/>
    </source>
</evidence>
<organism evidence="13 14">
    <name type="scientific">Thermoflexibacter ruber</name>
    <dbReference type="NCBI Taxonomy" id="1003"/>
    <lineage>
        <taxon>Bacteria</taxon>
        <taxon>Pseudomonadati</taxon>
        <taxon>Bacteroidota</taxon>
        <taxon>Cytophagia</taxon>
        <taxon>Cytophagales</taxon>
        <taxon>Thermoflexibacteraceae</taxon>
        <taxon>Thermoflexibacter</taxon>
    </lineage>
</organism>
<evidence type="ECO:0000256" key="1">
    <source>
        <dbReference type="ARBA" id="ARBA00004571"/>
    </source>
</evidence>
<feature type="domain" description="TonB-dependent receptor-like beta-barrel" evidence="11">
    <location>
        <begin position="461"/>
        <end position="890"/>
    </location>
</feature>
<evidence type="ECO:0000256" key="6">
    <source>
        <dbReference type="ARBA" id="ARBA00023136"/>
    </source>
</evidence>
<accession>A0A1I2B356</accession>
<protein>
    <submittedName>
        <fullName evidence="13">TonB-linked outer membrane protein, SusC/RagA family</fullName>
    </submittedName>
</protein>
<dbReference type="NCBIfam" id="TIGR04056">
    <property type="entry name" value="OMP_RagA_SusC"/>
    <property type="match status" value="1"/>
</dbReference>
<dbReference type="InterPro" id="IPR012910">
    <property type="entry name" value="Plug_dom"/>
</dbReference>
<evidence type="ECO:0000256" key="9">
    <source>
        <dbReference type="RuleBase" id="RU003357"/>
    </source>
</evidence>
<gene>
    <name evidence="13" type="ORF">SAMN04488541_1002119</name>
</gene>
<dbReference type="InterPro" id="IPR008969">
    <property type="entry name" value="CarboxyPept-like_regulatory"/>
</dbReference>
<sequence>MKNKDRLWVGYIPILSFLFFFLISSFSYAQKRVSGKVTDSDGGAALPGVTVLVKGTSSGTATDADGNYSISVPAGSSDVLVFSFVGYKTQEVAIGNQSTINVSLVADVTALQEVVVTGYGTEQKKDIIGAVAVVSTKELLATPAGNITQQLQGRAAGVVIGTSGAPGAGAKVRIRGFNSFGGNDPLYIIDGVPTTAPNAFNPQDVESLQVLKDATAASIYGARASNGVVIITTKQGKAGRPKLSYDTYYGMQSVNRFPELLNPTQYGELLWTQFRNAGQTPTHPIYGSGPTPVIPEFLVAGPDVGVNSNNPNTNPALYNVTDFSRPIHQITRANREGTDWYKEIFKNAPIQSHQISASGGTDAATYSLGLNYFNQRGVVIHTGYERFTVRANTMFKPKDRIRIGENMQISYEELVGTQADNPDALLTGEGGAIAQAYRMQSIVPVYDINGNFAGTRGAGLGNASSPVADQARSKDNKNFAYRIFGNVFAELDILKDLTFRSSFGLDFTTRYRQAYGFRTFERAENTASNSYSERNDWGRSWTFTNTLTYKKTFAEDHNVKVMVGTEAIKINGRGVGGSRINFFVDDPDFRVLDRGQPVGQNNFSYGFRESLYSLFGRADYTFKDRYLMNITVRRDGSSKFGPENRFGVFPAIGLGWRISQEEFMKDITWITDLKLRGGWGQVGSQNNVSAANQYSFYRSTPGNSSYDITGSSTNVVAGFDLDRIGNLATKWETGVMTNIGIDATLFDGKWDINAEWYTREAKGLLIGRQAPFTEPDAAQPAINVGNVRNRGIDLAITNRGNITEDLRYTATLTVTRYKNEVLNIDGNPRTFFTGGDTRFGNVTRTQQGLPVSVFWGYIIDGFFNTESEATAAPNQPIRKKVGGWKLRDINGDGVVNADDQTNIGSPHPKLQTGLNVELAYKGFDFSMFLFWNYGNSIFNYNRWWIDFNSFQGNRSTRMLNESWTPQLGNAAKLPILDVSDNQSGNIPSTYYIESGSYLRMRTMQLGYTIPKSLLNKVGIASARAYIQGQNLFTVTPYSGTDPDVALQNNNQGDLGLGVDRGLFPNSRQLLIGINIGF</sequence>
<dbReference type="GO" id="GO:0009279">
    <property type="term" value="C:cell outer membrane"/>
    <property type="evidence" value="ECO:0007669"/>
    <property type="project" value="UniProtKB-SubCell"/>
</dbReference>
<dbReference type="PROSITE" id="PS52016">
    <property type="entry name" value="TONB_DEPENDENT_REC_3"/>
    <property type="match status" value="1"/>
</dbReference>
<evidence type="ECO:0000256" key="10">
    <source>
        <dbReference type="SAM" id="Phobius"/>
    </source>
</evidence>
<evidence type="ECO:0000256" key="8">
    <source>
        <dbReference type="PROSITE-ProRule" id="PRU01360"/>
    </source>
</evidence>
<feature type="transmembrane region" description="Helical" evidence="10">
    <location>
        <begin position="7"/>
        <end position="29"/>
    </location>
</feature>
<evidence type="ECO:0000259" key="11">
    <source>
        <dbReference type="Pfam" id="PF00593"/>
    </source>
</evidence>
<keyword evidence="5 9" id="KW-0798">TonB box</keyword>
<name>A0A1I2B356_9BACT</name>
<dbReference type="InterPro" id="IPR037066">
    <property type="entry name" value="Plug_dom_sf"/>
</dbReference>
<evidence type="ECO:0000256" key="7">
    <source>
        <dbReference type="ARBA" id="ARBA00023237"/>
    </source>
</evidence>
<dbReference type="STRING" id="1003.SAMN04488541_1002119"/>
<dbReference type="SUPFAM" id="SSF56935">
    <property type="entry name" value="Porins"/>
    <property type="match status" value="1"/>
</dbReference>
<comment type="similarity">
    <text evidence="8 9">Belongs to the TonB-dependent receptor family.</text>
</comment>
<dbReference type="Gene3D" id="2.60.40.1120">
    <property type="entry name" value="Carboxypeptidase-like, regulatory domain"/>
    <property type="match status" value="1"/>
</dbReference>
<dbReference type="EMBL" id="FONY01000002">
    <property type="protein sequence ID" value="SFE50622.1"/>
    <property type="molecule type" value="Genomic_DNA"/>
</dbReference>
<evidence type="ECO:0000259" key="12">
    <source>
        <dbReference type="Pfam" id="PF07715"/>
    </source>
</evidence>
<dbReference type="Proteomes" id="UP000199513">
    <property type="component" value="Unassembled WGS sequence"/>
</dbReference>
<reference evidence="13 14" key="1">
    <citation type="submission" date="2016-10" db="EMBL/GenBank/DDBJ databases">
        <authorList>
            <person name="de Groot N.N."/>
        </authorList>
    </citation>
    <scope>NUCLEOTIDE SEQUENCE [LARGE SCALE GENOMIC DNA]</scope>
    <source>
        <strain>GEY</strain>
        <strain evidence="14">DSM 9560</strain>
    </source>
</reference>
<keyword evidence="3 8" id="KW-1134">Transmembrane beta strand</keyword>
<evidence type="ECO:0000256" key="5">
    <source>
        <dbReference type="ARBA" id="ARBA00023077"/>
    </source>
</evidence>
<keyword evidence="4 8" id="KW-0812">Transmembrane</keyword>
<dbReference type="SUPFAM" id="SSF49464">
    <property type="entry name" value="Carboxypeptidase regulatory domain-like"/>
    <property type="match status" value="1"/>
</dbReference>
<evidence type="ECO:0000313" key="13">
    <source>
        <dbReference type="EMBL" id="SFE50622.1"/>
    </source>
</evidence>
<keyword evidence="14" id="KW-1185">Reference proteome</keyword>
<keyword evidence="6 8" id="KW-0472">Membrane</keyword>
<dbReference type="InterPro" id="IPR023997">
    <property type="entry name" value="TonB-dep_OMP_SusC/RagA_CS"/>
</dbReference>
<proteinExistence type="inferred from homology"/>
<dbReference type="Gene3D" id="2.170.130.10">
    <property type="entry name" value="TonB-dependent receptor, plug domain"/>
    <property type="match status" value="1"/>
</dbReference>
<dbReference type="Pfam" id="PF00593">
    <property type="entry name" value="TonB_dep_Rec_b-barrel"/>
    <property type="match status" value="1"/>
</dbReference>
<feature type="domain" description="TonB-dependent receptor plug" evidence="12">
    <location>
        <begin position="124"/>
        <end position="228"/>
    </location>
</feature>
<dbReference type="InterPro" id="IPR023996">
    <property type="entry name" value="TonB-dep_OMP_SusC/RagA"/>
</dbReference>
<comment type="subcellular location">
    <subcellularLocation>
        <location evidence="1 8">Cell outer membrane</location>
        <topology evidence="1 8">Multi-pass membrane protein</topology>
    </subcellularLocation>
</comment>
<dbReference type="AlphaFoldDB" id="A0A1I2B356"/>
<keyword evidence="2 8" id="KW-0813">Transport</keyword>
<dbReference type="Gene3D" id="2.40.170.20">
    <property type="entry name" value="TonB-dependent receptor, beta-barrel domain"/>
    <property type="match status" value="1"/>
</dbReference>
<dbReference type="Pfam" id="PF07715">
    <property type="entry name" value="Plug"/>
    <property type="match status" value="1"/>
</dbReference>
<dbReference type="InterPro" id="IPR036942">
    <property type="entry name" value="Beta-barrel_TonB_sf"/>
</dbReference>
<evidence type="ECO:0000256" key="4">
    <source>
        <dbReference type="ARBA" id="ARBA00022692"/>
    </source>
</evidence>
<dbReference type="Pfam" id="PF13715">
    <property type="entry name" value="CarbopepD_reg_2"/>
    <property type="match status" value="1"/>
</dbReference>
<dbReference type="InterPro" id="IPR039426">
    <property type="entry name" value="TonB-dep_rcpt-like"/>
</dbReference>
<keyword evidence="7 8" id="KW-0998">Cell outer membrane</keyword>
<evidence type="ECO:0000313" key="14">
    <source>
        <dbReference type="Proteomes" id="UP000199513"/>
    </source>
</evidence>
<dbReference type="NCBIfam" id="TIGR04057">
    <property type="entry name" value="SusC_RagA_signa"/>
    <property type="match status" value="1"/>
</dbReference>
<evidence type="ECO:0000256" key="3">
    <source>
        <dbReference type="ARBA" id="ARBA00022452"/>
    </source>
</evidence>
<keyword evidence="10" id="KW-1133">Transmembrane helix</keyword>